<evidence type="ECO:0000256" key="2">
    <source>
        <dbReference type="ARBA" id="ARBA00022478"/>
    </source>
</evidence>
<dbReference type="GO" id="GO:0046872">
    <property type="term" value="F:metal ion binding"/>
    <property type="evidence" value="ECO:0007669"/>
    <property type="project" value="UniProtKB-KW"/>
</dbReference>
<evidence type="ECO:0000256" key="7">
    <source>
        <dbReference type="ARBA" id="ARBA00022723"/>
    </source>
</evidence>
<evidence type="ECO:0000256" key="3">
    <source>
        <dbReference type="ARBA" id="ARBA00022515"/>
    </source>
</evidence>
<dbReference type="EC" id="2.7.7.-" evidence="10"/>
<organism evidence="12 13">
    <name type="scientific">Geodia barretti</name>
    <name type="common">Barrett's horny sponge</name>
    <dbReference type="NCBI Taxonomy" id="519541"/>
    <lineage>
        <taxon>Eukaryota</taxon>
        <taxon>Metazoa</taxon>
        <taxon>Porifera</taxon>
        <taxon>Demospongiae</taxon>
        <taxon>Heteroscleromorpha</taxon>
        <taxon>Tetractinellida</taxon>
        <taxon>Astrophorina</taxon>
        <taxon>Geodiidae</taxon>
        <taxon>Geodia</taxon>
    </lineage>
</organism>
<evidence type="ECO:0000313" key="13">
    <source>
        <dbReference type="Proteomes" id="UP001174909"/>
    </source>
</evidence>
<keyword evidence="9" id="KW-0804">Transcription</keyword>
<keyword evidence="7" id="KW-0479">Metal-binding</keyword>
<dbReference type="SUPFAM" id="SSF56747">
    <property type="entry name" value="Prim-pol domain"/>
    <property type="match status" value="1"/>
</dbReference>
<keyword evidence="3 10" id="KW-0639">Primosome</keyword>
<keyword evidence="13" id="KW-1185">Reference proteome</keyword>
<dbReference type="PANTHER" id="PTHR10536">
    <property type="entry name" value="DNA PRIMASE SMALL SUBUNIT"/>
    <property type="match status" value="1"/>
</dbReference>
<dbReference type="InterPro" id="IPR002755">
    <property type="entry name" value="DNA_primase_S"/>
</dbReference>
<dbReference type="InterPro" id="IPR014052">
    <property type="entry name" value="DNA_primase_ssu_euk/arc"/>
</dbReference>
<evidence type="ECO:0000256" key="5">
    <source>
        <dbReference type="ARBA" id="ARBA00022695"/>
    </source>
</evidence>
<dbReference type="EMBL" id="CASHTH010002848">
    <property type="protein sequence ID" value="CAI8036128.1"/>
    <property type="molecule type" value="Genomic_DNA"/>
</dbReference>
<keyword evidence="6 10" id="KW-0235">DNA replication</keyword>
<feature type="region of interest" description="Disordered" evidence="11">
    <location>
        <begin position="1"/>
        <end position="20"/>
    </location>
</feature>
<keyword evidence="8" id="KW-0862">Zinc</keyword>
<comment type="caution">
    <text evidence="12">The sequence shown here is derived from an EMBL/GenBank/DDBJ whole genome shotgun (WGS) entry which is preliminary data.</text>
</comment>
<dbReference type="Proteomes" id="UP001174909">
    <property type="component" value="Unassembled WGS sequence"/>
</dbReference>
<evidence type="ECO:0000313" key="12">
    <source>
        <dbReference type="EMBL" id="CAI8036128.1"/>
    </source>
</evidence>
<evidence type="ECO:0000256" key="6">
    <source>
        <dbReference type="ARBA" id="ARBA00022705"/>
    </source>
</evidence>
<name>A0AA35WW71_GEOBA</name>
<evidence type="ECO:0000256" key="10">
    <source>
        <dbReference type="RuleBase" id="RU003514"/>
    </source>
</evidence>
<dbReference type="Gene3D" id="3.90.920.10">
    <property type="entry name" value="DNA primase, PRIM domain"/>
    <property type="match status" value="1"/>
</dbReference>
<dbReference type="NCBIfam" id="TIGR00335">
    <property type="entry name" value="primase_sml"/>
    <property type="match status" value="1"/>
</dbReference>
<dbReference type="GO" id="GO:0006269">
    <property type="term" value="P:DNA replication, synthesis of primer"/>
    <property type="evidence" value="ECO:0007669"/>
    <property type="project" value="UniProtKB-KW"/>
</dbReference>
<reference evidence="12" key="1">
    <citation type="submission" date="2023-03" db="EMBL/GenBank/DDBJ databases">
        <authorList>
            <person name="Steffen K."/>
            <person name="Cardenas P."/>
        </authorList>
    </citation>
    <scope>NUCLEOTIDE SEQUENCE</scope>
</reference>
<dbReference type="FunFam" id="3.90.920.10:FF:000003">
    <property type="entry name" value="DNA primase"/>
    <property type="match status" value="1"/>
</dbReference>
<keyword evidence="5" id="KW-0548">Nucleotidyltransferase</keyword>
<evidence type="ECO:0000256" key="8">
    <source>
        <dbReference type="ARBA" id="ARBA00022833"/>
    </source>
</evidence>
<evidence type="ECO:0000256" key="4">
    <source>
        <dbReference type="ARBA" id="ARBA00022679"/>
    </source>
</evidence>
<keyword evidence="2 10" id="KW-0240">DNA-directed RNA polymerase</keyword>
<dbReference type="CDD" id="cd04860">
    <property type="entry name" value="AE_Prim_S"/>
    <property type="match status" value="1"/>
</dbReference>
<dbReference type="GO" id="GO:0005658">
    <property type="term" value="C:alpha DNA polymerase:primase complex"/>
    <property type="evidence" value="ECO:0007669"/>
    <property type="project" value="UniProtKB-ARBA"/>
</dbReference>
<proteinExistence type="inferred from homology"/>
<protein>
    <recommendedName>
        <fullName evidence="10">DNA primase</fullName>
        <ecNumber evidence="10">2.7.7.-</ecNumber>
    </recommendedName>
</protein>
<evidence type="ECO:0000256" key="1">
    <source>
        <dbReference type="ARBA" id="ARBA00009762"/>
    </source>
</evidence>
<dbReference type="AlphaFoldDB" id="A0AA35WW71"/>
<sequence length="410" mass="47859">MNGKEVKEKEEDKGEASGNADYDRAELPDLLRIYYSRLFPYDKYYDWLEYGDRDTFSHREFSFTLEDDVYVRYQSFESRQALEDSVRKTRPYKIDVGAIFSVRPSMRSRVQQASFKALRKELVFDIDMTDYDDIRTCCQGANICGKCWKFMTIAIRILDRALREDFGFLHLLWVYSGRRGVHCWVCDEEAIQLSQPARCAIVEYLTLVQGGEHQTRKVRLRTPLHPSISSAIKIARRYFEDLVEEQGFLDDAERWGKMLALVPETKRKMLQQEWEGRPRESGRDRWRRLWTEVQDVTKNEIMLQWCYPRLDANVTKGINHLLKSPLCVHPKTGTIPLVSRIEPNSHTPFLPSLLPLFPSYLPSLPLSLFSSTPLSSCRQDMCSYQHSGIWTHLILLQSPLSSSCVQSWIS</sequence>
<evidence type="ECO:0000256" key="11">
    <source>
        <dbReference type="SAM" id="MobiDB-lite"/>
    </source>
</evidence>
<gene>
    <name evidence="12" type="ORF">GBAR_LOCUS20272</name>
</gene>
<evidence type="ECO:0000256" key="9">
    <source>
        <dbReference type="ARBA" id="ARBA00023163"/>
    </source>
</evidence>
<dbReference type="GO" id="GO:0003899">
    <property type="term" value="F:DNA-directed RNA polymerase activity"/>
    <property type="evidence" value="ECO:0007669"/>
    <property type="project" value="InterPro"/>
</dbReference>
<dbReference type="Pfam" id="PF01896">
    <property type="entry name" value="DNA_primase_S"/>
    <property type="match status" value="1"/>
</dbReference>
<accession>A0AA35WW71</accession>
<comment type="similarity">
    <text evidence="1 10">Belongs to the eukaryotic-type primase small subunit family.</text>
</comment>
<keyword evidence="4 10" id="KW-0808">Transferase</keyword>